<dbReference type="GO" id="GO:0035925">
    <property type="term" value="F:mRNA 3'-UTR AU-rich region binding"/>
    <property type="evidence" value="ECO:0007669"/>
    <property type="project" value="TreeGrafter"/>
</dbReference>
<dbReference type="PANTHER" id="PTHR11097:SF9">
    <property type="entry name" value="EXOSOME COMPLEX COMPONENT RRP43"/>
    <property type="match status" value="1"/>
</dbReference>
<accession>A0A176VU17</accession>
<comment type="similarity">
    <text evidence="3">Belongs to the RNase PH family.</text>
</comment>
<evidence type="ECO:0000313" key="12">
    <source>
        <dbReference type="EMBL" id="OAE23913.1"/>
    </source>
</evidence>
<evidence type="ECO:0000256" key="5">
    <source>
        <dbReference type="ARBA" id="ARBA00022552"/>
    </source>
</evidence>
<dbReference type="GO" id="GO:0005730">
    <property type="term" value="C:nucleolus"/>
    <property type="evidence" value="ECO:0007669"/>
    <property type="project" value="UniProtKB-SubCell"/>
</dbReference>
<dbReference type="InterPro" id="IPR020568">
    <property type="entry name" value="Ribosomal_Su5_D2-typ_SF"/>
</dbReference>
<dbReference type="Proteomes" id="UP000077202">
    <property type="component" value="Unassembled WGS sequence"/>
</dbReference>
<gene>
    <name evidence="12" type="ORF">AXG93_1217s1250</name>
</gene>
<dbReference type="InterPro" id="IPR015847">
    <property type="entry name" value="ExoRNase_PH_dom2"/>
</dbReference>
<comment type="caution">
    <text evidence="12">The sequence shown here is derived from an EMBL/GenBank/DDBJ whole genome shotgun (WGS) entry which is preliminary data.</text>
</comment>
<keyword evidence="4" id="KW-0963">Cytoplasm</keyword>
<dbReference type="GO" id="GO:0034475">
    <property type="term" value="P:U4 snRNA 3'-end processing"/>
    <property type="evidence" value="ECO:0007669"/>
    <property type="project" value="TreeGrafter"/>
</dbReference>
<evidence type="ECO:0000259" key="10">
    <source>
        <dbReference type="Pfam" id="PF01138"/>
    </source>
</evidence>
<dbReference type="GO" id="GO:0071035">
    <property type="term" value="P:nuclear polyadenylation-dependent rRNA catabolic process"/>
    <property type="evidence" value="ECO:0007669"/>
    <property type="project" value="TreeGrafter"/>
</dbReference>
<keyword evidence="6" id="KW-0271">Exosome</keyword>
<dbReference type="SUPFAM" id="SSF55666">
    <property type="entry name" value="Ribonuclease PH domain 2-like"/>
    <property type="match status" value="1"/>
</dbReference>
<organism evidence="12 13">
    <name type="scientific">Marchantia polymorpha subsp. ruderalis</name>
    <dbReference type="NCBI Taxonomy" id="1480154"/>
    <lineage>
        <taxon>Eukaryota</taxon>
        <taxon>Viridiplantae</taxon>
        <taxon>Streptophyta</taxon>
        <taxon>Embryophyta</taxon>
        <taxon>Marchantiophyta</taxon>
        <taxon>Marchantiopsida</taxon>
        <taxon>Marchantiidae</taxon>
        <taxon>Marchantiales</taxon>
        <taxon>Marchantiaceae</taxon>
        <taxon>Marchantia</taxon>
    </lineage>
</organism>
<dbReference type="AlphaFoldDB" id="A0A176VU17"/>
<dbReference type="Gene3D" id="3.30.230.70">
    <property type="entry name" value="GHMP Kinase, N-terminal domain"/>
    <property type="match status" value="1"/>
</dbReference>
<dbReference type="GO" id="GO:0000467">
    <property type="term" value="P:exonucleolytic trimming to generate mature 3'-end of 5.8S rRNA from tricistronic rRNA transcript (SSU-rRNA, 5.8S rRNA, LSU-rRNA)"/>
    <property type="evidence" value="ECO:0007669"/>
    <property type="project" value="TreeGrafter"/>
</dbReference>
<dbReference type="Pfam" id="PF01138">
    <property type="entry name" value="RNase_PH"/>
    <property type="match status" value="1"/>
</dbReference>
<dbReference type="EMBL" id="LVLJ01002730">
    <property type="protein sequence ID" value="OAE23913.1"/>
    <property type="molecule type" value="Genomic_DNA"/>
</dbReference>
<dbReference type="InterPro" id="IPR001247">
    <property type="entry name" value="ExoRNase_PH_dom1"/>
</dbReference>
<dbReference type="GO" id="GO:0000177">
    <property type="term" value="C:cytoplasmic exosome (RNase complex)"/>
    <property type="evidence" value="ECO:0007669"/>
    <property type="project" value="TreeGrafter"/>
</dbReference>
<evidence type="ECO:0000256" key="9">
    <source>
        <dbReference type="ARBA" id="ARBA00030617"/>
    </source>
</evidence>
<sequence length="209" mass="22657">MFWVNIRTLVTDMRSVSASPVFNGPFLLVISSFGGHGADQYVDHIITQDIYCLNADGSLFDAALLACAAALTDLQIPGVAIDDDGKVQIVSPSGDQDQHMLDAEKVSDESKSRRIDKRRLTLGPVPVALTCMLHKKHILADPTAEEETYLQTTVTVAMDSSDKLISLYKPGGLIVATTSTIMDCIALTRIRLKEVNRILIEAAQVKAGD</sequence>
<evidence type="ECO:0000256" key="1">
    <source>
        <dbReference type="ARBA" id="ARBA00004496"/>
    </source>
</evidence>
<evidence type="ECO:0000256" key="6">
    <source>
        <dbReference type="ARBA" id="ARBA00022835"/>
    </source>
</evidence>
<evidence type="ECO:0000256" key="3">
    <source>
        <dbReference type="ARBA" id="ARBA00006678"/>
    </source>
</evidence>
<dbReference type="InterPro" id="IPR027408">
    <property type="entry name" value="PNPase/RNase_PH_dom_sf"/>
</dbReference>
<keyword evidence="7" id="KW-0694">RNA-binding</keyword>
<dbReference type="InterPro" id="IPR050590">
    <property type="entry name" value="Exosome_comp_Rrp42_subfam"/>
</dbReference>
<dbReference type="Pfam" id="PF03725">
    <property type="entry name" value="RNase_PH_C"/>
    <property type="match status" value="1"/>
</dbReference>
<dbReference type="GO" id="GO:0034476">
    <property type="term" value="P:U5 snRNA 3'-end processing"/>
    <property type="evidence" value="ECO:0007669"/>
    <property type="project" value="TreeGrafter"/>
</dbReference>
<protein>
    <recommendedName>
        <fullName evidence="9">Ribosomal RNA-processing protein 43</fullName>
    </recommendedName>
</protein>
<dbReference type="GO" id="GO:0071028">
    <property type="term" value="P:nuclear mRNA surveillance"/>
    <property type="evidence" value="ECO:0007669"/>
    <property type="project" value="TreeGrafter"/>
</dbReference>
<dbReference type="SUPFAM" id="SSF54211">
    <property type="entry name" value="Ribosomal protein S5 domain 2-like"/>
    <property type="match status" value="1"/>
</dbReference>
<dbReference type="GO" id="GO:0016075">
    <property type="term" value="P:rRNA catabolic process"/>
    <property type="evidence" value="ECO:0007669"/>
    <property type="project" value="TreeGrafter"/>
</dbReference>
<dbReference type="GO" id="GO:0034473">
    <property type="term" value="P:U1 snRNA 3'-end processing"/>
    <property type="evidence" value="ECO:0007669"/>
    <property type="project" value="TreeGrafter"/>
</dbReference>
<evidence type="ECO:0000313" key="13">
    <source>
        <dbReference type="Proteomes" id="UP000077202"/>
    </source>
</evidence>
<dbReference type="GO" id="GO:0071038">
    <property type="term" value="P:TRAMP-dependent tRNA surveillance pathway"/>
    <property type="evidence" value="ECO:0007669"/>
    <property type="project" value="TreeGrafter"/>
</dbReference>
<feature type="domain" description="Exoribonuclease phosphorolytic" evidence="11">
    <location>
        <begin position="125"/>
        <end position="188"/>
    </location>
</feature>
<evidence type="ECO:0000256" key="4">
    <source>
        <dbReference type="ARBA" id="ARBA00022490"/>
    </source>
</evidence>
<dbReference type="GO" id="GO:0000176">
    <property type="term" value="C:nuclear exosome (RNase complex)"/>
    <property type="evidence" value="ECO:0007669"/>
    <property type="project" value="TreeGrafter"/>
</dbReference>
<keyword evidence="13" id="KW-1185">Reference proteome</keyword>
<evidence type="ECO:0000256" key="2">
    <source>
        <dbReference type="ARBA" id="ARBA00004604"/>
    </source>
</evidence>
<proteinExistence type="inferred from homology"/>
<feature type="domain" description="Exoribonuclease phosphorolytic" evidence="10">
    <location>
        <begin position="41"/>
        <end position="77"/>
    </location>
</feature>
<evidence type="ECO:0000256" key="8">
    <source>
        <dbReference type="ARBA" id="ARBA00023242"/>
    </source>
</evidence>
<dbReference type="PANTHER" id="PTHR11097">
    <property type="entry name" value="EXOSOME COMPLEX EXONUCLEASE RIBOSOMAL RNA PROCESSING PROTEIN"/>
    <property type="match status" value="1"/>
</dbReference>
<keyword evidence="5" id="KW-0698">rRNA processing</keyword>
<reference evidence="12" key="1">
    <citation type="submission" date="2016-03" db="EMBL/GenBank/DDBJ databases">
        <title>Mechanisms controlling the formation of the plant cell surface in tip-growing cells are functionally conserved among land plants.</title>
        <authorList>
            <person name="Honkanen S."/>
            <person name="Jones V.A."/>
            <person name="Morieri G."/>
            <person name="Champion C."/>
            <person name="Hetherington A.J."/>
            <person name="Kelly S."/>
            <person name="Saint-Marcoux D."/>
            <person name="Proust H."/>
            <person name="Prescott H."/>
            <person name="Dolan L."/>
        </authorList>
    </citation>
    <scope>NUCLEOTIDE SEQUENCE [LARGE SCALE GENOMIC DNA]</scope>
    <source>
        <tissue evidence="12">Whole gametophyte</tissue>
    </source>
</reference>
<comment type="subcellular location">
    <subcellularLocation>
        <location evidence="1">Cytoplasm</location>
    </subcellularLocation>
    <subcellularLocation>
        <location evidence="2">Nucleus</location>
        <location evidence="2">Nucleolus</location>
    </subcellularLocation>
</comment>
<evidence type="ECO:0000256" key="7">
    <source>
        <dbReference type="ARBA" id="ARBA00022884"/>
    </source>
</evidence>
<name>A0A176VU17_MARPO</name>
<dbReference type="InterPro" id="IPR036345">
    <property type="entry name" value="ExoRNase_PH_dom2_sf"/>
</dbReference>
<keyword evidence="8" id="KW-0539">Nucleus</keyword>
<evidence type="ECO:0000259" key="11">
    <source>
        <dbReference type="Pfam" id="PF03725"/>
    </source>
</evidence>